<sequence length="482" mass="51882">MSSSSAIETNGDHAAANAPEPDPDNSAPEWRGEQVDLEVAPGSGMQTFYDSSPPEAIYPTSATNAEKVDDSDAKPQHSSRKTVILLAIAAAILALVGLGVGLGVGLTRHGKMADDSSKSAFPPANPSITSTSMIVQASQTPAVPPSKHAILAGTSIAAVTLPNGDRRIFFQEKNGIIRQAKYSASAKVWAAETTTNFQVADDARNNTPLAAISADGIEDTYILYYVSSTENALSSRQLSNTCDVDPWPCGATGDQAGTSLAPNASVALQSRHLTAVSDGEQVFMSYEDSSDVLNVMYGAKKGQEASFEWRNMTSDFSSAVGKSLGQTDLQLAHMCSSSQSPDLVYCFITNNQRSRSGMVELQVSYDNVSNIQVLTSYYPGYLSNMPQSDWVSLSLNPAHSEESLWFNQTKLKYGFIPSNDTENSDQLLPDAQFPFHRLGLASEFNGSGSYVYHQVNDSIIAEEFWSEGENFWQPSKNISIET</sequence>
<keyword evidence="2" id="KW-1133">Transmembrane helix</keyword>
<feature type="compositionally biased region" description="Low complexity" evidence="1">
    <location>
        <begin position="14"/>
        <end position="29"/>
    </location>
</feature>
<evidence type="ECO:0008006" key="5">
    <source>
        <dbReference type="Google" id="ProtNLM"/>
    </source>
</evidence>
<proteinExistence type="predicted"/>
<organism evidence="3 4">
    <name type="scientific">Heterodermia speciosa</name>
    <dbReference type="NCBI Taxonomy" id="116794"/>
    <lineage>
        <taxon>Eukaryota</taxon>
        <taxon>Fungi</taxon>
        <taxon>Dikarya</taxon>
        <taxon>Ascomycota</taxon>
        <taxon>Pezizomycotina</taxon>
        <taxon>Lecanoromycetes</taxon>
        <taxon>OSLEUM clade</taxon>
        <taxon>Lecanoromycetidae</taxon>
        <taxon>Caliciales</taxon>
        <taxon>Physciaceae</taxon>
        <taxon>Heterodermia</taxon>
    </lineage>
</organism>
<dbReference type="Proteomes" id="UP000664521">
    <property type="component" value="Unassembled WGS sequence"/>
</dbReference>
<keyword evidence="2" id="KW-0812">Transmembrane</keyword>
<dbReference type="SUPFAM" id="SSF89372">
    <property type="entry name" value="Fucose-specific lectin"/>
    <property type="match status" value="1"/>
</dbReference>
<reference evidence="3" key="1">
    <citation type="submission" date="2021-03" db="EMBL/GenBank/DDBJ databases">
        <authorList>
            <person name="Tagirdzhanova G."/>
        </authorList>
    </citation>
    <scope>NUCLEOTIDE SEQUENCE</scope>
</reference>
<gene>
    <name evidence="3" type="ORF">HETSPECPRED_004388</name>
</gene>
<feature type="transmembrane region" description="Helical" evidence="2">
    <location>
        <begin position="83"/>
        <end position="106"/>
    </location>
</feature>
<protein>
    <recommendedName>
        <fullName evidence="5">Fucose-specific lectin</fullName>
    </recommendedName>
</protein>
<evidence type="ECO:0000313" key="3">
    <source>
        <dbReference type="EMBL" id="CAF9920940.1"/>
    </source>
</evidence>
<feature type="region of interest" description="Disordered" evidence="1">
    <location>
        <begin position="1"/>
        <end position="59"/>
    </location>
</feature>
<evidence type="ECO:0000313" key="4">
    <source>
        <dbReference type="Proteomes" id="UP000664521"/>
    </source>
</evidence>
<dbReference type="Gene3D" id="2.120.10.70">
    <property type="entry name" value="Fucose-specific lectin"/>
    <property type="match status" value="1"/>
</dbReference>
<keyword evidence="2" id="KW-0472">Membrane</keyword>
<evidence type="ECO:0000256" key="1">
    <source>
        <dbReference type="SAM" id="MobiDB-lite"/>
    </source>
</evidence>
<dbReference type="EMBL" id="CAJPDS010000027">
    <property type="protein sequence ID" value="CAF9920940.1"/>
    <property type="molecule type" value="Genomic_DNA"/>
</dbReference>
<comment type="caution">
    <text evidence="3">The sequence shown here is derived from an EMBL/GenBank/DDBJ whole genome shotgun (WGS) entry which is preliminary data.</text>
</comment>
<name>A0A8H3FC97_9LECA</name>
<accession>A0A8H3FC97</accession>
<dbReference type="OrthoDB" id="5429992at2759"/>
<dbReference type="AlphaFoldDB" id="A0A8H3FC97"/>
<evidence type="ECO:0000256" key="2">
    <source>
        <dbReference type="SAM" id="Phobius"/>
    </source>
</evidence>
<keyword evidence="4" id="KW-1185">Reference proteome</keyword>